<evidence type="ECO:0008006" key="3">
    <source>
        <dbReference type="Google" id="ProtNLM"/>
    </source>
</evidence>
<dbReference type="Pfam" id="PF15781">
    <property type="entry name" value="ParE-like_toxin"/>
    <property type="match status" value="1"/>
</dbReference>
<dbReference type="InterPro" id="IPR035093">
    <property type="entry name" value="RelE/ParE_toxin_dom_sf"/>
</dbReference>
<dbReference type="STRING" id="658187.LDG_9059"/>
<dbReference type="RefSeq" id="WP_006872914.1">
    <property type="nucleotide sequence ID" value="NZ_JH413850.1"/>
</dbReference>
<organism evidence="1 2">
    <name type="scientific">Legionella drancourtii LLAP12</name>
    <dbReference type="NCBI Taxonomy" id="658187"/>
    <lineage>
        <taxon>Bacteria</taxon>
        <taxon>Pseudomonadati</taxon>
        <taxon>Pseudomonadota</taxon>
        <taxon>Gammaproteobacteria</taxon>
        <taxon>Legionellales</taxon>
        <taxon>Legionellaceae</taxon>
        <taxon>Legionella</taxon>
    </lineage>
</organism>
<dbReference type="InParanoid" id="G9EUR0"/>
<accession>G9EUR0</accession>
<dbReference type="InterPro" id="IPR031552">
    <property type="entry name" value="ParE-like_toxin"/>
</dbReference>
<dbReference type="Proteomes" id="UP000002770">
    <property type="component" value="Unassembled WGS sequence"/>
</dbReference>
<dbReference type="SUPFAM" id="SSF143011">
    <property type="entry name" value="RelE-like"/>
    <property type="match status" value="1"/>
</dbReference>
<evidence type="ECO:0000313" key="2">
    <source>
        <dbReference type="Proteomes" id="UP000002770"/>
    </source>
</evidence>
<evidence type="ECO:0000313" key="1">
    <source>
        <dbReference type="EMBL" id="EHL29060.1"/>
    </source>
</evidence>
<proteinExistence type="predicted"/>
<dbReference type="HOGENOM" id="CLU_157820_0_0_6"/>
<dbReference type="eggNOG" id="COG2026">
    <property type="taxonomic scope" value="Bacteria"/>
</dbReference>
<dbReference type="AlphaFoldDB" id="G9EUR0"/>
<name>G9EUR0_9GAMM</name>
<protein>
    <recommendedName>
        <fullName evidence="3">Addiction module toxin RelE</fullName>
    </recommendedName>
</protein>
<sequence length="93" mass="10855">MTDIKIWQMPAFKKAYKKLPSTHMLVVDEAIRAIVNNPSIGEEKKGDLSGVSVYKFKINHQQMLLAYEWDYENRILLALGVHENFYRDLKGKQ</sequence>
<gene>
    <name evidence="1" type="ORF">LDG_9059</name>
</gene>
<keyword evidence="2" id="KW-1185">Reference proteome</keyword>
<reference evidence="1 2" key="1">
    <citation type="journal article" date="2011" name="BMC Genomics">
        <title>Insight into cross-talk between intra-amoebal pathogens.</title>
        <authorList>
            <person name="Gimenez G."/>
            <person name="Bertelli C."/>
            <person name="Moliner C."/>
            <person name="Robert C."/>
            <person name="Raoult D."/>
            <person name="Fournier P.E."/>
            <person name="Greub G."/>
        </authorList>
    </citation>
    <scope>NUCLEOTIDE SEQUENCE [LARGE SCALE GENOMIC DNA]</scope>
    <source>
        <strain evidence="1 2">LLAP12</strain>
    </source>
</reference>
<dbReference type="EMBL" id="JH413850">
    <property type="protein sequence ID" value="EHL29060.1"/>
    <property type="molecule type" value="Genomic_DNA"/>
</dbReference>
<dbReference type="Gene3D" id="3.30.2310.20">
    <property type="entry name" value="RelE-like"/>
    <property type="match status" value="1"/>
</dbReference>